<keyword evidence="2" id="KW-0472">Membrane</keyword>
<evidence type="ECO:0000313" key="3">
    <source>
        <dbReference type="EMBL" id="KAF2707411.1"/>
    </source>
</evidence>
<evidence type="ECO:0000256" key="1">
    <source>
        <dbReference type="SAM" id="MobiDB-lite"/>
    </source>
</evidence>
<accession>A0A6G1K4N8</accession>
<dbReference type="EMBL" id="MU005774">
    <property type="protein sequence ID" value="KAF2707411.1"/>
    <property type="molecule type" value="Genomic_DNA"/>
</dbReference>
<feature type="transmembrane region" description="Helical" evidence="2">
    <location>
        <begin position="71"/>
        <end position="96"/>
    </location>
</feature>
<evidence type="ECO:0000313" key="4">
    <source>
        <dbReference type="Proteomes" id="UP000799428"/>
    </source>
</evidence>
<evidence type="ECO:0000256" key="2">
    <source>
        <dbReference type="SAM" id="Phobius"/>
    </source>
</evidence>
<sequence length="102" mass="10938">MTGPSTTSSSYTEATTTFSNSSASSINYVLPRVTISLQAEDTPTSYGTSVTVIPSGTGTGYPTCPGINVTVLYSVMLLHANFVSTWLVPTIIWLLIYSHVRR</sequence>
<reference evidence="3" key="1">
    <citation type="journal article" date="2020" name="Stud. Mycol.">
        <title>101 Dothideomycetes genomes: a test case for predicting lifestyles and emergence of pathogens.</title>
        <authorList>
            <person name="Haridas S."/>
            <person name="Albert R."/>
            <person name="Binder M."/>
            <person name="Bloem J."/>
            <person name="Labutti K."/>
            <person name="Salamov A."/>
            <person name="Andreopoulos B."/>
            <person name="Baker S."/>
            <person name="Barry K."/>
            <person name="Bills G."/>
            <person name="Bluhm B."/>
            <person name="Cannon C."/>
            <person name="Castanera R."/>
            <person name="Culley D."/>
            <person name="Daum C."/>
            <person name="Ezra D."/>
            <person name="Gonzalez J."/>
            <person name="Henrissat B."/>
            <person name="Kuo A."/>
            <person name="Liang C."/>
            <person name="Lipzen A."/>
            <person name="Lutzoni F."/>
            <person name="Magnuson J."/>
            <person name="Mondo S."/>
            <person name="Nolan M."/>
            <person name="Ohm R."/>
            <person name="Pangilinan J."/>
            <person name="Park H.-J."/>
            <person name="Ramirez L."/>
            <person name="Alfaro M."/>
            <person name="Sun H."/>
            <person name="Tritt A."/>
            <person name="Yoshinaga Y."/>
            <person name="Zwiers L.-H."/>
            <person name="Turgeon B."/>
            <person name="Goodwin S."/>
            <person name="Spatafora J."/>
            <person name="Crous P."/>
            <person name="Grigoriev I."/>
        </authorList>
    </citation>
    <scope>NUCLEOTIDE SEQUENCE</scope>
    <source>
        <strain evidence="3">CBS 279.74</strain>
    </source>
</reference>
<keyword evidence="2" id="KW-0812">Transmembrane</keyword>
<organism evidence="3 4">
    <name type="scientific">Pleomassaria siparia CBS 279.74</name>
    <dbReference type="NCBI Taxonomy" id="1314801"/>
    <lineage>
        <taxon>Eukaryota</taxon>
        <taxon>Fungi</taxon>
        <taxon>Dikarya</taxon>
        <taxon>Ascomycota</taxon>
        <taxon>Pezizomycotina</taxon>
        <taxon>Dothideomycetes</taxon>
        <taxon>Pleosporomycetidae</taxon>
        <taxon>Pleosporales</taxon>
        <taxon>Pleomassariaceae</taxon>
        <taxon>Pleomassaria</taxon>
    </lineage>
</organism>
<proteinExistence type="predicted"/>
<keyword evidence="4" id="KW-1185">Reference proteome</keyword>
<feature type="region of interest" description="Disordered" evidence="1">
    <location>
        <begin position="1"/>
        <end position="22"/>
    </location>
</feature>
<dbReference type="Proteomes" id="UP000799428">
    <property type="component" value="Unassembled WGS sequence"/>
</dbReference>
<name>A0A6G1K4N8_9PLEO</name>
<protein>
    <submittedName>
        <fullName evidence="3">Uncharacterized protein</fullName>
    </submittedName>
</protein>
<gene>
    <name evidence="3" type="ORF">K504DRAFT_504578</name>
</gene>
<keyword evidence="2" id="KW-1133">Transmembrane helix</keyword>
<dbReference type="AlphaFoldDB" id="A0A6G1K4N8"/>